<dbReference type="PRINTS" id="PR00039">
    <property type="entry name" value="HTHLYSR"/>
</dbReference>
<evidence type="ECO:0000256" key="4">
    <source>
        <dbReference type="ARBA" id="ARBA00023163"/>
    </source>
</evidence>
<evidence type="ECO:0000256" key="1">
    <source>
        <dbReference type="ARBA" id="ARBA00009437"/>
    </source>
</evidence>
<dbReference type="SUPFAM" id="SSF46785">
    <property type="entry name" value="Winged helix' DNA-binding domain"/>
    <property type="match status" value="1"/>
</dbReference>
<evidence type="ECO:0000313" key="7">
    <source>
        <dbReference type="Proteomes" id="UP000525987"/>
    </source>
</evidence>
<dbReference type="PANTHER" id="PTHR30126">
    <property type="entry name" value="HTH-TYPE TRANSCRIPTIONAL REGULATOR"/>
    <property type="match status" value="1"/>
</dbReference>
<dbReference type="InterPro" id="IPR000847">
    <property type="entry name" value="LysR_HTH_N"/>
</dbReference>
<keyword evidence="7" id="KW-1185">Reference proteome</keyword>
<evidence type="ECO:0000313" key="6">
    <source>
        <dbReference type="EMBL" id="MBB3141920.1"/>
    </source>
</evidence>
<dbReference type="InterPro" id="IPR036390">
    <property type="entry name" value="WH_DNA-bd_sf"/>
</dbReference>
<dbReference type="RefSeq" id="WP_221195830.1">
    <property type="nucleotide sequence ID" value="NZ_JACHXM010000014.1"/>
</dbReference>
<evidence type="ECO:0000256" key="2">
    <source>
        <dbReference type="ARBA" id="ARBA00023015"/>
    </source>
</evidence>
<evidence type="ECO:0000256" key="3">
    <source>
        <dbReference type="ARBA" id="ARBA00023125"/>
    </source>
</evidence>
<dbReference type="GO" id="GO:0000976">
    <property type="term" value="F:transcription cis-regulatory region binding"/>
    <property type="evidence" value="ECO:0007669"/>
    <property type="project" value="TreeGrafter"/>
</dbReference>
<proteinExistence type="inferred from homology"/>
<dbReference type="Pfam" id="PF00126">
    <property type="entry name" value="HTH_1"/>
    <property type="match status" value="1"/>
</dbReference>
<comment type="similarity">
    <text evidence="1">Belongs to the LysR transcriptional regulatory family.</text>
</comment>
<dbReference type="SUPFAM" id="SSF53850">
    <property type="entry name" value="Periplasmic binding protein-like II"/>
    <property type="match status" value="1"/>
</dbReference>
<dbReference type="Proteomes" id="UP000525987">
    <property type="component" value="Unassembled WGS sequence"/>
</dbReference>
<keyword evidence="4" id="KW-0804">Transcription</keyword>
<dbReference type="FunFam" id="1.10.10.10:FF:000001">
    <property type="entry name" value="LysR family transcriptional regulator"/>
    <property type="match status" value="1"/>
</dbReference>
<organism evidence="6 7">
    <name type="scientific">Halomonas organivorans</name>
    <dbReference type="NCBI Taxonomy" id="257772"/>
    <lineage>
        <taxon>Bacteria</taxon>
        <taxon>Pseudomonadati</taxon>
        <taxon>Pseudomonadota</taxon>
        <taxon>Gammaproteobacteria</taxon>
        <taxon>Oceanospirillales</taxon>
        <taxon>Halomonadaceae</taxon>
        <taxon>Halomonas</taxon>
    </lineage>
</organism>
<dbReference type="AlphaFoldDB" id="A0A7W5G697"/>
<dbReference type="Pfam" id="PF03466">
    <property type="entry name" value="LysR_substrate"/>
    <property type="match status" value="1"/>
</dbReference>
<dbReference type="InterPro" id="IPR005119">
    <property type="entry name" value="LysR_subst-bd"/>
</dbReference>
<dbReference type="EMBL" id="JACHXM010000014">
    <property type="protein sequence ID" value="MBB3141920.1"/>
    <property type="molecule type" value="Genomic_DNA"/>
</dbReference>
<dbReference type="InterPro" id="IPR036388">
    <property type="entry name" value="WH-like_DNA-bd_sf"/>
</dbReference>
<feature type="domain" description="HTH lysR-type" evidence="5">
    <location>
        <begin position="4"/>
        <end position="61"/>
    </location>
</feature>
<gene>
    <name evidence="6" type="ORF">FHR96_002801</name>
</gene>
<dbReference type="Gene3D" id="1.10.10.10">
    <property type="entry name" value="Winged helix-like DNA-binding domain superfamily/Winged helix DNA-binding domain"/>
    <property type="match status" value="1"/>
</dbReference>
<dbReference type="PROSITE" id="PS50931">
    <property type="entry name" value="HTH_LYSR"/>
    <property type="match status" value="1"/>
</dbReference>
<dbReference type="GO" id="GO:0003700">
    <property type="term" value="F:DNA-binding transcription factor activity"/>
    <property type="evidence" value="ECO:0007669"/>
    <property type="project" value="InterPro"/>
</dbReference>
<dbReference type="Gene3D" id="3.40.190.290">
    <property type="match status" value="1"/>
</dbReference>
<dbReference type="PANTHER" id="PTHR30126:SF91">
    <property type="entry name" value="LYSR FAMILY TRANSCRIPTIONAL REGULATOR"/>
    <property type="match status" value="1"/>
</dbReference>
<keyword evidence="2" id="KW-0805">Transcription regulation</keyword>
<accession>A0A7W5G697</accession>
<comment type="caution">
    <text evidence="6">The sequence shown here is derived from an EMBL/GenBank/DDBJ whole genome shotgun (WGS) entry which is preliminary data.</text>
</comment>
<protein>
    <submittedName>
        <fullName evidence="6">DNA-binding transcriptional LysR family regulator</fullName>
    </submittedName>
</protein>
<dbReference type="CDD" id="cd05466">
    <property type="entry name" value="PBP2_LTTR_substrate"/>
    <property type="match status" value="1"/>
</dbReference>
<name>A0A7W5G697_9GAMM</name>
<reference evidence="6 7" key="1">
    <citation type="submission" date="2020-08" db="EMBL/GenBank/DDBJ databases">
        <title>Genomic Encyclopedia of Type Strains, Phase III (KMG-III): the genomes of soil and plant-associated and newly described type strains.</title>
        <authorList>
            <person name="Whitman W."/>
        </authorList>
    </citation>
    <scope>NUCLEOTIDE SEQUENCE [LARGE SCALE GENOMIC DNA]</scope>
    <source>
        <strain evidence="6 7">CECT 5995</strain>
    </source>
</reference>
<sequence length="305" mass="34141">MMPFSLEQLRTFGEVARHGSFSAAARRLGKTQSAVSMAIANLEVDLAVTLFDRTSRAPRLTPEGESLLLDAELILARCQDLEAHANSLGDRHPPRLTLAVEIPYASIIRALEAFEAAYPHVDLEIRNPIHGDVSEQMASGDIDFGIAFSQPSYPETVAFTQLGKLVMAHVCHRDHPLAHLDPVGFTALRSHRHLVFSSHDNTLPSSEYLKATKTWKAESYFALIEMAKHGLGWATLPRQLVRRELEEGILVELPLAAYPHTDWLVGVDLLWNKQKPSGEVEAWLRRRLTENAIFEYDSRGNKTTF</sequence>
<evidence type="ECO:0000259" key="5">
    <source>
        <dbReference type="PROSITE" id="PS50931"/>
    </source>
</evidence>
<keyword evidence="3 6" id="KW-0238">DNA-binding</keyword>